<protein>
    <submittedName>
        <fullName evidence="1">Uncharacterized protein</fullName>
    </submittedName>
</protein>
<evidence type="ECO:0000313" key="1">
    <source>
        <dbReference type="EMBL" id="RRT57574.1"/>
    </source>
</evidence>
<dbReference type="Proteomes" id="UP000287651">
    <property type="component" value="Unassembled WGS sequence"/>
</dbReference>
<organism evidence="1 2">
    <name type="scientific">Ensete ventricosum</name>
    <name type="common">Abyssinian banana</name>
    <name type="synonym">Musa ensete</name>
    <dbReference type="NCBI Taxonomy" id="4639"/>
    <lineage>
        <taxon>Eukaryota</taxon>
        <taxon>Viridiplantae</taxon>
        <taxon>Streptophyta</taxon>
        <taxon>Embryophyta</taxon>
        <taxon>Tracheophyta</taxon>
        <taxon>Spermatophyta</taxon>
        <taxon>Magnoliopsida</taxon>
        <taxon>Liliopsida</taxon>
        <taxon>Zingiberales</taxon>
        <taxon>Musaceae</taxon>
        <taxon>Ensete</taxon>
    </lineage>
</organism>
<comment type="caution">
    <text evidence="1">The sequence shown here is derived from an EMBL/GenBank/DDBJ whole genome shotgun (WGS) entry which is preliminary data.</text>
</comment>
<dbReference type="EMBL" id="AMZH03009100">
    <property type="protein sequence ID" value="RRT57574.1"/>
    <property type="molecule type" value="Genomic_DNA"/>
</dbReference>
<sequence length="78" mass="7868">MRLLRAGRLLGQGMERVAAVVAIVGVGGDGNGCCGWLQQAGSTAIRVATEGEGSSCVAGEAATVAGEAECYSRERRGL</sequence>
<accession>A0A426Z0S6</accession>
<name>A0A426Z0S6_ENSVE</name>
<evidence type="ECO:0000313" key="2">
    <source>
        <dbReference type="Proteomes" id="UP000287651"/>
    </source>
</evidence>
<gene>
    <name evidence="1" type="ORF">B296_00004679</name>
</gene>
<reference evidence="1 2" key="1">
    <citation type="journal article" date="2014" name="Agronomy (Basel)">
        <title>A Draft Genome Sequence for Ensete ventricosum, the Drought-Tolerant Tree Against Hunger.</title>
        <authorList>
            <person name="Harrison J."/>
            <person name="Moore K.A."/>
            <person name="Paszkiewicz K."/>
            <person name="Jones T."/>
            <person name="Grant M."/>
            <person name="Ambacheew D."/>
            <person name="Muzemil S."/>
            <person name="Studholme D.J."/>
        </authorList>
    </citation>
    <scope>NUCLEOTIDE SEQUENCE [LARGE SCALE GENOMIC DNA]</scope>
</reference>
<dbReference type="AlphaFoldDB" id="A0A426Z0S6"/>
<proteinExistence type="predicted"/>